<keyword evidence="5" id="KW-0602">Photosynthesis</keyword>
<dbReference type="OrthoDB" id="423598at2759"/>
<evidence type="ECO:0000256" key="4">
    <source>
        <dbReference type="ARBA" id="ARBA00022528"/>
    </source>
</evidence>
<gene>
    <name evidence="11" type="ORF">IV203_034827</name>
</gene>
<accession>A0A9K3PWJ1</accession>
<keyword evidence="12" id="KW-1185">Reference proteome</keyword>
<keyword evidence="9" id="KW-0148">Chlorophyll</keyword>
<keyword evidence="4" id="KW-0150">Chloroplast</keyword>
<feature type="binding site" evidence="9">
    <location>
        <position position="226"/>
    </location>
    <ligand>
        <name>chlorophyll a</name>
        <dbReference type="ChEBI" id="CHEBI:58416"/>
        <label>1</label>
    </ligand>
</feature>
<dbReference type="Proteomes" id="UP000693970">
    <property type="component" value="Unassembled WGS sequence"/>
</dbReference>
<reference evidence="11" key="2">
    <citation type="submission" date="2021-04" db="EMBL/GenBank/DDBJ databases">
        <authorList>
            <person name="Podell S."/>
        </authorList>
    </citation>
    <scope>NUCLEOTIDE SEQUENCE</scope>
    <source>
        <strain evidence="11">Hildebrandi</strain>
    </source>
</reference>
<dbReference type="GO" id="GO:0009765">
    <property type="term" value="P:photosynthesis, light harvesting"/>
    <property type="evidence" value="ECO:0007669"/>
    <property type="project" value="InterPro"/>
</dbReference>
<name>A0A9K3PWJ1_9STRA</name>
<dbReference type="EMBL" id="JAGRRH010000013">
    <property type="protein sequence ID" value="KAG7359729.1"/>
    <property type="molecule type" value="Genomic_DNA"/>
</dbReference>
<dbReference type="InterPro" id="IPR001344">
    <property type="entry name" value="Chloro_AB-bd_pln"/>
</dbReference>
<organism evidence="11 12">
    <name type="scientific">Nitzschia inconspicua</name>
    <dbReference type="NCBI Taxonomy" id="303405"/>
    <lineage>
        <taxon>Eukaryota</taxon>
        <taxon>Sar</taxon>
        <taxon>Stramenopiles</taxon>
        <taxon>Ochrophyta</taxon>
        <taxon>Bacillariophyta</taxon>
        <taxon>Bacillariophyceae</taxon>
        <taxon>Bacillariophycidae</taxon>
        <taxon>Bacillariales</taxon>
        <taxon>Bacillariaceae</taxon>
        <taxon>Nitzschia</taxon>
    </lineage>
</organism>
<feature type="binding site" evidence="9">
    <location>
        <position position="118"/>
    </location>
    <ligand>
        <name>chlorophyll a</name>
        <dbReference type="ChEBI" id="CHEBI:58416"/>
        <label>1</label>
    </ligand>
</feature>
<keyword evidence="9" id="KW-0157">Chromophore</keyword>
<protein>
    <submittedName>
        <fullName evidence="11">Fucoxanthin chlorophyll a/c protein</fullName>
    </submittedName>
</protein>
<feature type="binding site" evidence="9">
    <location>
        <position position="231"/>
    </location>
    <ligand>
        <name>chlorophyll a</name>
        <dbReference type="ChEBI" id="CHEBI:58416"/>
        <label>1</label>
    </ligand>
</feature>
<dbReference type="GO" id="GO:0016168">
    <property type="term" value="F:chlorophyll binding"/>
    <property type="evidence" value="ECO:0007669"/>
    <property type="project" value="UniProtKB-KW"/>
</dbReference>
<dbReference type="AlphaFoldDB" id="A0A9K3PWJ1"/>
<comment type="caution">
    <text evidence="11">The sequence shown here is derived from an EMBL/GenBank/DDBJ whole genome shotgun (WGS) entry which is preliminary data.</text>
</comment>
<dbReference type="PANTHER" id="PTHR21649">
    <property type="entry name" value="CHLOROPHYLL A/B BINDING PROTEIN"/>
    <property type="match status" value="1"/>
</dbReference>
<evidence type="ECO:0000256" key="7">
    <source>
        <dbReference type="ARBA" id="ARBA00023243"/>
    </source>
</evidence>
<dbReference type="Pfam" id="PF00504">
    <property type="entry name" value="Chloroa_b-bind"/>
    <property type="match status" value="1"/>
</dbReference>
<feature type="binding site" evidence="9">
    <location>
        <position position="121"/>
    </location>
    <ligand>
        <name>chlorophyll a</name>
        <dbReference type="ChEBI" id="CHEBI:58416"/>
        <label>1</label>
    </ligand>
</feature>
<sequence length="276" mass="30217">MKASIITLFLVGSVSSTNGFLQSTGSAPTRGLHHLRTSGVPEEDENASVAIDTVLDLQEIEEEEESRPSQFGKRMSEAIPFLECPKVLRQSTLAGNVGFDPLGLAQNQDQLTEYREAEIKHSRLAMLAAVGWPVSELTDRTIASYFKAPSTLDEGDRVPSVLNGGLERIDPRFWGFCLGMCATIDLYGVSKSRRAADDYFPGNIGFDPLGLFPADRQGQERMKLAEIKHGRTAMTGVVGYVVEEYVTKMAVVDDTPVLFQPITETVEEALSTTLLI</sequence>
<feature type="binding site" description="axial binding residue" evidence="9">
    <location>
        <position position="123"/>
    </location>
    <ligand>
        <name>chlorophyll b</name>
        <dbReference type="ChEBI" id="CHEBI:61721"/>
        <label>1</label>
    </ligand>
    <ligandPart>
        <name>Mg</name>
        <dbReference type="ChEBI" id="CHEBI:25107"/>
    </ligandPart>
</feature>
<evidence type="ECO:0000256" key="8">
    <source>
        <dbReference type="ARBA" id="ARBA00044011"/>
    </source>
</evidence>
<evidence type="ECO:0000256" key="5">
    <source>
        <dbReference type="ARBA" id="ARBA00022531"/>
    </source>
</evidence>
<comment type="similarity">
    <text evidence="3">Belongs to the fucoxanthin chlorophyll protein family.</text>
</comment>
<feature type="chain" id="PRO_5039940722" evidence="10">
    <location>
        <begin position="17"/>
        <end position="276"/>
    </location>
</feature>
<comment type="function">
    <text evidence="1">The light-harvesting complex (LHC) functions as a light receptor, it captures and delivers excitation energy to photosystems with which it is closely associated. Energy is transferred from the carotenoid and chlorophyll C (or B) to chlorophyll A and the photosynthetic reaction centers where it is used to synthesize ATP and reducing power.</text>
</comment>
<evidence type="ECO:0000256" key="2">
    <source>
        <dbReference type="ARBA" id="ARBA00004229"/>
    </source>
</evidence>
<evidence type="ECO:0000256" key="3">
    <source>
        <dbReference type="ARBA" id="ARBA00005933"/>
    </source>
</evidence>
<evidence type="ECO:0000256" key="6">
    <source>
        <dbReference type="ARBA" id="ARBA00022640"/>
    </source>
</evidence>
<keyword evidence="6" id="KW-0934">Plastid</keyword>
<keyword evidence="7" id="KW-0437">Light-harvesting polypeptide</keyword>
<dbReference type="GO" id="GO:0016020">
    <property type="term" value="C:membrane"/>
    <property type="evidence" value="ECO:0007669"/>
    <property type="project" value="InterPro"/>
</dbReference>
<reference evidence="11" key="1">
    <citation type="journal article" date="2021" name="Sci. Rep.">
        <title>Diploid genomic architecture of Nitzschia inconspicua, an elite biomass production diatom.</title>
        <authorList>
            <person name="Oliver A."/>
            <person name="Podell S."/>
            <person name="Pinowska A."/>
            <person name="Traller J.C."/>
            <person name="Smith S.R."/>
            <person name="McClure R."/>
            <person name="Beliaev A."/>
            <person name="Bohutskyi P."/>
            <person name="Hill E.A."/>
            <person name="Rabines A."/>
            <person name="Zheng H."/>
            <person name="Allen L.Z."/>
            <person name="Kuo A."/>
            <person name="Grigoriev I.V."/>
            <person name="Allen A.E."/>
            <person name="Hazlebeck D."/>
            <person name="Allen E.E."/>
        </authorList>
    </citation>
    <scope>NUCLEOTIDE SEQUENCE</scope>
    <source>
        <strain evidence="11">Hildebrandi</strain>
    </source>
</reference>
<evidence type="ECO:0000313" key="12">
    <source>
        <dbReference type="Proteomes" id="UP000693970"/>
    </source>
</evidence>
<dbReference type="GO" id="GO:0009507">
    <property type="term" value="C:chloroplast"/>
    <property type="evidence" value="ECO:0007669"/>
    <property type="project" value="UniProtKB-SubCell"/>
</dbReference>
<proteinExistence type="inferred from homology"/>
<feature type="signal peptide" evidence="10">
    <location>
        <begin position="1"/>
        <end position="16"/>
    </location>
</feature>
<evidence type="ECO:0000256" key="1">
    <source>
        <dbReference type="ARBA" id="ARBA00004022"/>
    </source>
</evidence>
<keyword evidence="10" id="KW-0732">Signal</keyword>
<dbReference type="GO" id="GO:0030076">
    <property type="term" value="C:light-harvesting complex"/>
    <property type="evidence" value="ECO:0007669"/>
    <property type="project" value="UniProtKB-KW"/>
</dbReference>
<evidence type="ECO:0000256" key="9">
    <source>
        <dbReference type="PIRSR" id="PIRSR601344-1"/>
    </source>
</evidence>
<comment type="subcellular location">
    <subcellularLocation>
        <location evidence="2">Plastid</location>
        <location evidence="2">Chloroplast</location>
    </subcellularLocation>
</comment>
<evidence type="ECO:0000313" key="11">
    <source>
        <dbReference type="EMBL" id="KAG7359729.1"/>
    </source>
</evidence>
<dbReference type="InterPro" id="IPR022796">
    <property type="entry name" value="Chloroa_b-bind"/>
</dbReference>
<comment type="subunit">
    <text evidence="8">The LHC complex of chromophytic algae is composed of fucoxanthin, chlorophyll A and C bound non-covalently by fucoxanthin chlorophyll proteins (FCPs). The ratio of the pigments in LHC; fucoxanthin: chlorophyll C: chlorophyll A; (0.6-1): (0.1-0.3): (1).</text>
</comment>
<evidence type="ECO:0000256" key="10">
    <source>
        <dbReference type="SAM" id="SignalP"/>
    </source>
</evidence>